<keyword evidence="2" id="KW-1185">Reference proteome</keyword>
<dbReference type="NCBIfam" id="TIGR02436">
    <property type="entry name" value="four helix bundle protein"/>
    <property type="match status" value="1"/>
</dbReference>
<name>A0ABW5SC57_9FLAO</name>
<dbReference type="SUPFAM" id="SSF158446">
    <property type="entry name" value="IVS-encoded protein-like"/>
    <property type="match status" value="1"/>
</dbReference>
<comment type="caution">
    <text evidence="1">The sequence shown here is derived from an EMBL/GenBank/DDBJ whole genome shotgun (WGS) entry which is preliminary data.</text>
</comment>
<dbReference type="Pfam" id="PF05635">
    <property type="entry name" value="23S_rRNA_IVP"/>
    <property type="match status" value="1"/>
</dbReference>
<protein>
    <submittedName>
        <fullName evidence="1">Four helix bundle protein</fullName>
    </submittedName>
</protein>
<dbReference type="EMBL" id="JBHULZ010000023">
    <property type="protein sequence ID" value="MFD2697406.1"/>
    <property type="molecule type" value="Genomic_DNA"/>
</dbReference>
<dbReference type="InterPro" id="IPR036583">
    <property type="entry name" value="23S_rRNA_IVS_sf"/>
</dbReference>
<dbReference type="NCBIfam" id="NF008911">
    <property type="entry name" value="PRK12275.1-2"/>
    <property type="match status" value="1"/>
</dbReference>
<evidence type="ECO:0000313" key="2">
    <source>
        <dbReference type="Proteomes" id="UP001597357"/>
    </source>
</evidence>
<dbReference type="Gene3D" id="1.20.1440.60">
    <property type="entry name" value="23S rRNA-intervening sequence"/>
    <property type="match status" value="1"/>
</dbReference>
<dbReference type="PANTHER" id="PTHR38471">
    <property type="entry name" value="FOUR HELIX BUNDLE PROTEIN"/>
    <property type="match status" value="1"/>
</dbReference>
<gene>
    <name evidence="1" type="ORF">ACFSQ0_05335</name>
</gene>
<dbReference type="InterPro" id="IPR012657">
    <property type="entry name" value="23S_rRNA-intervening_sequence"/>
</dbReference>
<proteinExistence type="predicted"/>
<dbReference type="PANTHER" id="PTHR38471:SF2">
    <property type="entry name" value="FOUR HELIX BUNDLE PROTEIN"/>
    <property type="match status" value="1"/>
</dbReference>
<dbReference type="Proteomes" id="UP001597357">
    <property type="component" value="Unassembled WGS sequence"/>
</dbReference>
<evidence type="ECO:0000313" key="1">
    <source>
        <dbReference type="EMBL" id="MFD2697406.1"/>
    </source>
</evidence>
<reference evidence="2" key="1">
    <citation type="journal article" date="2019" name="Int. J. Syst. Evol. Microbiol.">
        <title>The Global Catalogue of Microorganisms (GCM) 10K type strain sequencing project: providing services to taxonomists for standard genome sequencing and annotation.</title>
        <authorList>
            <consortium name="The Broad Institute Genomics Platform"/>
            <consortium name="The Broad Institute Genome Sequencing Center for Infectious Disease"/>
            <person name="Wu L."/>
            <person name="Ma J."/>
        </authorList>
    </citation>
    <scope>NUCLEOTIDE SEQUENCE [LARGE SCALE GENOMIC DNA]</scope>
    <source>
        <strain evidence="2">KCTC 42255</strain>
    </source>
</reference>
<dbReference type="CDD" id="cd16377">
    <property type="entry name" value="23S_rRNA_IVP_like"/>
    <property type="match status" value="1"/>
</dbReference>
<sequence>MVKDYKDLRVWQQSMELVAQVYILTREMPSIEQFGLTSQIKRAAISIPSNIAEGQARASKQFLHFIRIAQGSLSELETQLMLCIKLDMLAETTVNEILTEIISIKKQLHSLSNKLKQAIN</sequence>
<organism evidence="1 2">
    <name type="scientific">Mesonia sediminis</name>
    <dbReference type="NCBI Taxonomy" id="1703946"/>
    <lineage>
        <taxon>Bacteria</taxon>
        <taxon>Pseudomonadati</taxon>
        <taxon>Bacteroidota</taxon>
        <taxon>Flavobacteriia</taxon>
        <taxon>Flavobacteriales</taxon>
        <taxon>Flavobacteriaceae</taxon>
        <taxon>Mesonia</taxon>
    </lineage>
</organism>
<accession>A0ABW5SC57</accession>